<keyword evidence="2" id="KW-1185">Reference proteome</keyword>
<protein>
    <submittedName>
        <fullName evidence="1">Uncharacterized protein</fullName>
    </submittedName>
</protein>
<dbReference type="EMBL" id="VSRR010097190">
    <property type="protein sequence ID" value="MPC94083.1"/>
    <property type="molecule type" value="Genomic_DNA"/>
</dbReference>
<name>A0A5B7JI86_PORTR</name>
<evidence type="ECO:0000313" key="1">
    <source>
        <dbReference type="EMBL" id="MPC94083.1"/>
    </source>
</evidence>
<proteinExistence type="predicted"/>
<sequence length="63" mass="6955">MEKVAPEVGRDDITNKYNEYATKVMKLGGEVGEEEGRGAEGSGVGFNPFSTMTDFPIHLFTIW</sequence>
<comment type="caution">
    <text evidence="1">The sequence shown here is derived from an EMBL/GenBank/DDBJ whole genome shotgun (WGS) entry which is preliminary data.</text>
</comment>
<accession>A0A5B7JI86</accession>
<dbReference type="Proteomes" id="UP000324222">
    <property type="component" value="Unassembled WGS sequence"/>
</dbReference>
<organism evidence="1 2">
    <name type="scientific">Portunus trituberculatus</name>
    <name type="common">Swimming crab</name>
    <name type="synonym">Neptunus trituberculatus</name>
    <dbReference type="NCBI Taxonomy" id="210409"/>
    <lineage>
        <taxon>Eukaryota</taxon>
        <taxon>Metazoa</taxon>
        <taxon>Ecdysozoa</taxon>
        <taxon>Arthropoda</taxon>
        <taxon>Crustacea</taxon>
        <taxon>Multicrustacea</taxon>
        <taxon>Malacostraca</taxon>
        <taxon>Eumalacostraca</taxon>
        <taxon>Eucarida</taxon>
        <taxon>Decapoda</taxon>
        <taxon>Pleocyemata</taxon>
        <taxon>Brachyura</taxon>
        <taxon>Eubrachyura</taxon>
        <taxon>Portunoidea</taxon>
        <taxon>Portunidae</taxon>
        <taxon>Portuninae</taxon>
        <taxon>Portunus</taxon>
    </lineage>
</organism>
<gene>
    <name evidence="1" type="ORF">E2C01_089235</name>
</gene>
<dbReference type="AlphaFoldDB" id="A0A5B7JI86"/>
<evidence type="ECO:0000313" key="2">
    <source>
        <dbReference type="Proteomes" id="UP000324222"/>
    </source>
</evidence>
<reference evidence="1 2" key="1">
    <citation type="submission" date="2019-05" db="EMBL/GenBank/DDBJ databases">
        <title>Another draft genome of Portunus trituberculatus and its Hox gene families provides insights of decapod evolution.</title>
        <authorList>
            <person name="Jeong J.-H."/>
            <person name="Song I."/>
            <person name="Kim S."/>
            <person name="Choi T."/>
            <person name="Kim D."/>
            <person name="Ryu S."/>
            <person name="Kim W."/>
        </authorList>
    </citation>
    <scope>NUCLEOTIDE SEQUENCE [LARGE SCALE GENOMIC DNA]</scope>
    <source>
        <tissue evidence="1">Muscle</tissue>
    </source>
</reference>